<sequence>MSPVSPAELQVATVIPVSDMDRSRAFYEQTLGLAGAAVGGGHLLRAGDGALLYLLENAGYAGQAGWPLASFQADDLPATVADLRRRGVTLEVMDDDPPWRTDERGIADFGDVLLAWFRDPDDQVISVSQPV</sequence>
<dbReference type="PROSITE" id="PS51819">
    <property type="entry name" value="VOC"/>
    <property type="match status" value="1"/>
</dbReference>
<protein>
    <submittedName>
        <fullName evidence="2">VOC family protein</fullName>
    </submittedName>
</protein>
<feature type="domain" description="VOC" evidence="1">
    <location>
        <begin position="8"/>
        <end position="130"/>
    </location>
</feature>
<dbReference type="InterPro" id="IPR029068">
    <property type="entry name" value="Glyas_Bleomycin-R_OHBP_Dase"/>
</dbReference>
<dbReference type="RefSeq" id="WP_337703156.1">
    <property type="nucleotide sequence ID" value="NZ_JBBEGM010000004.1"/>
</dbReference>
<dbReference type="Pfam" id="PF00903">
    <property type="entry name" value="Glyoxalase"/>
    <property type="match status" value="1"/>
</dbReference>
<proteinExistence type="predicted"/>
<accession>A0ABU8M3M5</accession>
<dbReference type="Gene3D" id="3.10.180.10">
    <property type="entry name" value="2,3-Dihydroxybiphenyl 1,2-Dioxygenase, domain 1"/>
    <property type="match status" value="1"/>
</dbReference>
<evidence type="ECO:0000259" key="1">
    <source>
        <dbReference type="PROSITE" id="PS51819"/>
    </source>
</evidence>
<keyword evidence="3" id="KW-1185">Reference proteome</keyword>
<gene>
    <name evidence="2" type="ORF">WCD58_12310</name>
</gene>
<reference evidence="2 3" key="1">
    <citation type="submission" date="2024-03" db="EMBL/GenBank/DDBJ databases">
        <title>Actinomycetospora sp. OC33-EN07, a novel actinomycete isolated from wild orchid (Aerides multiflora).</title>
        <authorList>
            <person name="Suriyachadkun C."/>
        </authorList>
    </citation>
    <scope>NUCLEOTIDE SEQUENCE [LARGE SCALE GENOMIC DNA]</scope>
    <source>
        <strain evidence="2 3">OC33-EN07</strain>
    </source>
</reference>
<name>A0ABU8M3M5_9PSEU</name>
<evidence type="ECO:0000313" key="2">
    <source>
        <dbReference type="EMBL" id="MEJ2861946.1"/>
    </source>
</evidence>
<organism evidence="2 3">
    <name type="scientific">Actinomycetospora flava</name>
    <dbReference type="NCBI Taxonomy" id="3129232"/>
    <lineage>
        <taxon>Bacteria</taxon>
        <taxon>Bacillati</taxon>
        <taxon>Actinomycetota</taxon>
        <taxon>Actinomycetes</taxon>
        <taxon>Pseudonocardiales</taxon>
        <taxon>Pseudonocardiaceae</taxon>
        <taxon>Actinomycetospora</taxon>
    </lineage>
</organism>
<dbReference type="Proteomes" id="UP001369736">
    <property type="component" value="Unassembled WGS sequence"/>
</dbReference>
<comment type="caution">
    <text evidence="2">The sequence shown here is derived from an EMBL/GenBank/DDBJ whole genome shotgun (WGS) entry which is preliminary data.</text>
</comment>
<dbReference type="CDD" id="cd06587">
    <property type="entry name" value="VOC"/>
    <property type="match status" value="1"/>
</dbReference>
<dbReference type="InterPro" id="IPR004360">
    <property type="entry name" value="Glyas_Fos-R_dOase_dom"/>
</dbReference>
<dbReference type="SUPFAM" id="SSF54593">
    <property type="entry name" value="Glyoxalase/Bleomycin resistance protein/Dihydroxybiphenyl dioxygenase"/>
    <property type="match status" value="1"/>
</dbReference>
<dbReference type="EMBL" id="JBBEGM010000004">
    <property type="protein sequence ID" value="MEJ2861946.1"/>
    <property type="molecule type" value="Genomic_DNA"/>
</dbReference>
<dbReference type="InterPro" id="IPR037523">
    <property type="entry name" value="VOC_core"/>
</dbReference>
<evidence type="ECO:0000313" key="3">
    <source>
        <dbReference type="Proteomes" id="UP001369736"/>
    </source>
</evidence>